<dbReference type="Proteomes" id="UP000431901">
    <property type="component" value="Unassembled WGS sequence"/>
</dbReference>
<feature type="domain" description="DUF4097" evidence="1">
    <location>
        <begin position="56"/>
        <end position="193"/>
    </location>
</feature>
<comment type="caution">
    <text evidence="2">The sequence shown here is derived from an EMBL/GenBank/DDBJ whole genome shotgun (WGS) entry which is preliminary data.</text>
</comment>
<evidence type="ECO:0000313" key="2">
    <source>
        <dbReference type="EMBL" id="MXQ66863.1"/>
    </source>
</evidence>
<dbReference type="Pfam" id="PF13349">
    <property type="entry name" value="DUF4097"/>
    <property type="match status" value="1"/>
</dbReference>
<sequence length="283" mass="29372">MPTFATPEPITAALETVTGRVLVRASDRADTVVQVRPADPAEDADVKAAEETRVEYADGHLSVRSPKYALRSLFGRYPSVDMTIELPAGSSVDARGNAEFRSEGRLGESSFAIGGGAVRLDRTGRLKIRTGAGDVTLGRADGPVEVTTAAGRVRIGAVDGTAVVKTSSGDITVGEITGDARLNTAHGDVTVERALAALVARTAFGGVRVGEAVRGAIVLETRFGEIEIGVAAGVPAWLDVASKHGLVRSDLAPADRPDPSAADLEPVEVRANTGYGDIVIHRA</sequence>
<evidence type="ECO:0000313" key="3">
    <source>
        <dbReference type="Proteomes" id="UP000431901"/>
    </source>
</evidence>
<accession>A0A6I4WCM2</accession>
<gene>
    <name evidence="2" type="ORF">GQ466_22865</name>
</gene>
<organism evidence="2 3">
    <name type="scientific">Actinomadura rayongensis</name>
    <dbReference type="NCBI Taxonomy" id="1429076"/>
    <lineage>
        <taxon>Bacteria</taxon>
        <taxon>Bacillati</taxon>
        <taxon>Actinomycetota</taxon>
        <taxon>Actinomycetes</taxon>
        <taxon>Streptosporangiales</taxon>
        <taxon>Thermomonosporaceae</taxon>
        <taxon>Actinomadura</taxon>
    </lineage>
</organism>
<protein>
    <submittedName>
        <fullName evidence="2">DUF4097 family beta strand repeat protein</fullName>
    </submittedName>
</protein>
<proteinExistence type="predicted"/>
<dbReference type="EMBL" id="WUTW01000005">
    <property type="protein sequence ID" value="MXQ66863.1"/>
    <property type="molecule type" value="Genomic_DNA"/>
</dbReference>
<keyword evidence="3" id="KW-1185">Reference proteome</keyword>
<evidence type="ECO:0000259" key="1">
    <source>
        <dbReference type="Pfam" id="PF13349"/>
    </source>
</evidence>
<dbReference type="RefSeq" id="WP_161105051.1">
    <property type="nucleotide sequence ID" value="NZ_JBHLYI010000003.1"/>
</dbReference>
<dbReference type="InterPro" id="IPR025164">
    <property type="entry name" value="Toastrack_DUF4097"/>
</dbReference>
<dbReference type="AlphaFoldDB" id="A0A6I4WCM2"/>
<dbReference type="Gene3D" id="2.160.20.120">
    <property type="match status" value="1"/>
</dbReference>
<reference evidence="2 3" key="1">
    <citation type="submission" date="2019-12" db="EMBL/GenBank/DDBJ databases">
        <title>Nocardia macrotermitis sp. nov. and Nocardia aurantia sp. nov., isolated from the gut of the fungus growing-termite Macrotermes natalensis.</title>
        <authorList>
            <person name="Christine B."/>
            <person name="Rene B."/>
        </authorList>
    </citation>
    <scope>NUCLEOTIDE SEQUENCE [LARGE SCALE GENOMIC DNA]</scope>
    <source>
        <strain evidence="2 3">DSM 102126</strain>
    </source>
</reference>
<name>A0A6I4WCM2_9ACTN</name>
<dbReference type="OrthoDB" id="3252095at2"/>